<name>A0A1V6MUT3_9ACTN</name>
<protein>
    <submittedName>
        <fullName evidence="4">Metal-binding protein</fullName>
    </submittedName>
</protein>
<dbReference type="InterPro" id="IPR033469">
    <property type="entry name" value="CYTH-like_dom_sf"/>
</dbReference>
<dbReference type="PROSITE" id="PS51707">
    <property type="entry name" value="CYTH"/>
    <property type="match status" value="1"/>
</dbReference>
<evidence type="ECO:0000259" key="2">
    <source>
        <dbReference type="PROSITE" id="PS51707"/>
    </source>
</evidence>
<dbReference type="InterPro" id="IPR023577">
    <property type="entry name" value="CYTH_domain"/>
</dbReference>
<gene>
    <name evidence="4" type="ORF">BM536_016890</name>
</gene>
<proteinExistence type="predicted"/>
<dbReference type="CDD" id="cd07374">
    <property type="entry name" value="CYTH-like_Pase"/>
    <property type="match status" value="1"/>
</dbReference>
<dbReference type="PANTHER" id="PTHR39339:SF1">
    <property type="entry name" value="CHAD DOMAIN-CONTAINING PROTEIN"/>
    <property type="match status" value="1"/>
</dbReference>
<sequence>MTQSTRETERKYEVPASGDAPRLPGLTGSGKDWSLVDGGAHDLDAVYYDTADLRLLRASATLRRREGGPDAGWHLKLPLGEDTREEIRVPLGTHDRGNPHDIPEGLRDLALSRTRGARLEPVVRLRTERTVRELVDADGGLLAELTLDRVRADSLRGDHGHAAWTELEVEAVTEDTAPTVLKRVEKALGKEGFTRSDAPSKAARALSETTPGTVPAAPRPVGTACGTASGTAGEHVLAYLTRQARAVVDLDPAVRRGLPDSVHQMRVACRRLRSCLRSYRPLLDREVTEPVRAELKWLGGELGAERDQEVLLARLRGGVDALPGELVLGPVSARLQAWDAARSSEARDRTLAALSSPRYVALLEALDRLTTHPPLRAKAARKPAKVLPRALLKEHDRLAHRVERALRTPAGPERDAAFHEARKGAKRVRYAAEVARPALGGAAKRLAKRVKAVQEALGDHHDSVVARETLRRQAVAAHRVGEPGFTWGLLYGREQAGAAGRERELPQLWRAATRGDARKALRT</sequence>
<dbReference type="STRING" id="114686.BM536_016890"/>
<dbReference type="Proteomes" id="UP000184286">
    <property type="component" value="Unassembled WGS sequence"/>
</dbReference>
<evidence type="ECO:0000313" key="5">
    <source>
        <dbReference type="Proteomes" id="UP000184286"/>
    </source>
</evidence>
<feature type="region of interest" description="Disordered" evidence="1">
    <location>
        <begin position="1"/>
        <end position="25"/>
    </location>
</feature>
<dbReference type="InterPro" id="IPR007899">
    <property type="entry name" value="CHAD_dom"/>
</dbReference>
<dbReference type="AlphaFoldDB" id="A0A1V6MUT3"/>
<dbReference type="SMART" id="SM01118">
    <property type="entry name" value="CYTH"/>
    <property type="match status" value="1"/>
</dbReference>
<dbReference type="Pfam" id="PF05235">
    <property type="entry name" value="CHAD"/>
    <property type="match status" value="1"/>
</dbReference>
<dbReference type="RefSeq" id="WP_094103091.1">
    <property type="nucleotide sequence ID" value="NZ_MPOH02000011.1"/>
</dbReference>
<dbReference type="Gene3D" id="2.40.320.10">
    <property type="entry name" value="Hypothetical Protein Pfu-838710-001"/>
    <property type="match status" value="1"/>
</dbReference>
<dbReference type="InterPro" id="IPR038186">
    <property type="entry name" value="CHAD_dom_sf"/>
</dbReference>
<evidence type="ECO:0000259" key="3">
    <source>
        <dbReference type="PROSITE" id="PS51708"/>
    </source>
</evidence>
<reference evidence="4 5" key="2">
    <citation type="submission" date="2017-02" db="EMBL/GenBank/DDBJ databases">
        <title>Draft genome sequence of Streptomyces phaeoluteigriseus type strain DSM41896.</title>
        <authorList>
            <person name="Salih T.S."/>
            <person name="Algora Gallardo L."/>
            <person name="Melo Santos T."/>
            <person name="Filgueira Martinez S."/>
            <person name="Herron P.R."/>
        </authorList>
    </citation>
    <scope>NUCLEOTIDE SEQUENCE [LARGE SCALE GENOMIC DNA]</scope>
    <source>
        <strain evidence="4 5">DSM 41896</strain>
    </source>
</reference>
<evidence type="ECO:0000256" key="1">
    <source>
        <dbReference type="SAM" id="MobiDB-lite"/>
    </source>
</evidence>
<dbReference type="SUPFAM" id="SSF55154">
    <property type="entry name" value="CYTH-like phosphatases"/>
    <property type="match status" value="1"/>
</dbReference>
<dbReference type="OrthoDB" id="9777271at2"/>
<dbReference type="PANTHER" id="PTHR39339">
    <property type="entry name" value="SLR1444 PROTEIN"/>
    <property type="match status" value="1"/>
</dbReference>
<dbReference type="PROSITE" id="PS51708">
    <property type="entry name" value="CHAD"/>
    <property type="match status" value="1"/>
</dbReference>
<dbReference type="Gene3D" id="1.40.20.10">
    <property type="entry name" value="CHAD domain"/>
    <property type="match status" value="1"/>
</dbReference>
<dbReference type="SMART" id="SM00880">
    <property type="entry name" value="CHAD"/>
    <property type="match status" value="1"/>
</dbReference>
<reference evidence="5" key="1">
    <citation type="submission" date="2016-11" db="EMBL/GenBank/DDBJ databases">
        <authorList>
            <person name="Schniete J.K."/>
            <person name="Salih T."/>
            <person name="Algora Gallardo L."/>
            <person name="Martinez Fernandez S."/>
            <person name="Herron P.R."/>
        </authorList>
    </citation>
    <scope>NUCLEOTIDE SEQUENCE [LARGE SCALE GENOMIC DNA]</scope>
    <source>
        <strain evidence="5">DSM 41896</strain>
    </source>
</reference>
<feature type="domain" description="CYTH" evidence="2">
    <location>
        <begin position="5"/>
        <end position="212"/>
    </location>
</feature>
<dbReference type="EMBL" id="MPOH02000011">
    <property type="protein sequence ID" value="OQD56043.1"/>
    <property type="molecule type" value="Genomic_DNA"/>
</dbReference>
<accession>A0A1V6MUT3</accession>
<feature type="domain" description="CHAD" evidence="3">
    <location>
        <begin position="229"/>
        <end position="514"/>
    </location>
</feature>
<organism evidence="4 5">
    <name type="scientific">Streptomyces phaeoluteigriseus</name>
    <dbReference type="NCBI Taxonomy" id="114686"/>
    <lineage>
        <taxon>Bacteria</taxon>
        <taxon>Bacillati</taxon>
        <taxon>Actinomycetota</taxon>
        <taxon>Actinomycetes</taxon>
        <taxon>Kitasatosporales</taxon>
        <taxon>Streptomycetaceae</taxon>
        <taxon>Streptomyces</taxon>
        <taxon>Streptomyces aurantiacus group</taxon>
    </lineage>
</organism>
<feature type="compositionally biased region" description="Basic and acidic residues" evidence="1">
    <location>
        <begin position="1"/>
        <end position="13"/>
    </location>
</feature>
<evidence type="ECO:0000313" key="4">
    <source>
        <dbReference type="EMBL" id="OQD56043.1"/>
    </source>
</evidence>
<comment type="caution">
    <text evidence="4">The sequence shown here is derived from an EMBL/GenBank/DDBJ whole genome shotgun (WGS) entry which is preliminary data.</text>
</comment>
<dbReference type="Pfam" id="PF01928">
    <property type="entry name" value="CYTH"/>
    <property type="match status" value="1"/>
</dbReference>
<feature type="region of interest" description="Disordered" evidence="1">
    <location>
        <begin position="193"/>
        <end position="220"/>
    </location>
</feature>